<name>A0ACC2L8G7_PERAE</name>
<sequence>MIRQSRSRSSQSSSVHPHPQPIEGPPETESQPTPIEVGGIGSSSNSNIGKKRTRGRNRCIKLFNRRPDDKLIMQINAEGQPIGENARPFATLRGIIVRTPGNAPLQVTKWADVLEQAKEKMWKHIQSEFKELSATQGGSFSSIGEEIYTRVMGAERHGRVHGYGLDPSPTSVFGSTSHQSQAAFDERWERSHCNAANAEVVGACFGTSHSQSEIFGYAEGYDSALVEEAYSDGMSIAQFS</sequence>
<keyword evidence="2" id="KW-1185">Reference proteome</keyword>
<comment type="caution">
    <text evidence="1">The sequence shown here is derived from an EMBL/GenBank/DDBJ whole genome shotgun (WGS) entry which is preliminary data.</text>
</comment>
<reference evidence="1 2" key="1">
    <citation type="journal article" date="2022" name="Hortic Res">
        <title>A haplotype resolved chromosomal level avocado genome allows analysis of novel avocado genes.</title>
        <authorList>
            <person name="Nath O."/>
            <person name="Fletcher S.J."/>
            <person name="Hayward A."/>
            <person name="Shaw L.M."/>
            <person name="Masouleh A.K."/>
            <person name="Furtado A."/>
            <person name="Henry R.J."/>
            <person name="Mitter N."/>
        </authorList>
    </citation>
    <scope>NUCLEOTIDE SEQUENCE [LARGE SCALE GENOMIC DNA]</scope>
    <source>
        <strain evidence="2">cv. Hass</strain>
    </source>
</reference>
<evidence type="ECO:0000313" key="1">
    <source>
        <dbReference type="EMBL" id="KAJ8629787.1"/>
    </source>
</evidence>
<organism evidence="1 2">
    <name type="scientific">Persea americana</name>
    <name type="common">Avocado</name>
    <dbReference type="NCBI Taxonomy" id="3435"/>
    <lineage>
        <taxon>Eukaryota</taxon>
        <taxon>Viridiplantae</taxon>
        <taxon>Streptophyta</taxon>
        <taxon>Embryophyta</taxon>
        <taxon>Tracheophyta</taxon>
        <taxon>Spermatophyta</taxon>
        <taxon>Magnoliopsida</taxon>
        <taxon>Magnoliidae</taxon>
        <taxon>Laurales</taxon>
        <taxon>Lauraceae</taxon>
        <taxon>Persea</taxon>
    </lineage>
</organism>
<accession>A0ACC2L8G7</accession>
<proteinExistence type="predicted"/>
<dbReference type="Proteomes" id="UP001234297">
    <property type="component" value="Chromosome 7"/>
</dbReference>
<gene>
    <name evidence="1" type="ORF">MRB53_023110</name>
</gene>
<dbReference type="EMBL" id="CM056815">
    <property type="protein sequence ID" value="KAJ8629787.1"/>
    <property type="molecule type" value="Genomic_DNA"/>
</dbReference>
<evidence type="ECO:0000313" key="2">
    <source>
        <dbReference type="Proteomes" id="UP001234297"/>
    </source>
</evidence>
<protein>
    <submittedName>
        <fullName evidence="1">Uncharacterized protein</fullName>
    </submittedName>
</protein>